<name>A0A4R3M469_9HYPH</name>
<evidence type="ECO:0000313" key="3">
    <source>
        <dbReference type="Proteomes" id="UP000294664"/>
    </source>
</evidence>
<dbReference type="Proteomes" id="UP000294664">
    <property type="component" value="Unassembled WGS sequence"/>
</dbReference>
<accession>A0A4R3M469</accession>
<keyword evidence="1" id="KW-0812">Transmembrane</keyword>
<gene>
    <name evidence="2" type="ORF">EDC64_101604</name>
</gene>
<reference evidence="2 3" key="1">
    <citation type="submission" date="2019-03" db="EMBL/GenBank/DDBJ databases">
        <title>Genomic Encyclopedia of Type Strains, Phase IV (KMG-IV): sequencing the most valuable type-strain genomes for metagenomic binning, comparative biology and taxonomic classification.</title>
        <authorList>
            <person name="Goeker M."/>
        </authorList>
    </citation>
    <scope>NUCLEOTIDE SEQUENCE [LARGE SCALE GENOMIC DNA]</scope>
    <source>
        <strain evidence="2 3">DSM 9035</strain>
    </source>
</reference>
<keyword evidence="1" id="KW-1133">Transmembrane helix</keyword>
<protein>
    <submittedName>
        <fullName evidence="2">Uncharacterized protein</fullName>
    </submittedName>
</protein>
<keyword evidence="3" id="KW-1185">Reference proteome</keyword>
<organism evidence="2 3">
    <name type="scientific">Aquabacter spiritensis</name>
    <dbReference type="NCBI Taxonomy" id="933073"/>
    <lineage>
        <taxon>Bacteria</taxon>
        <taxon>Pseudomonadati</taxon>
        <taxon>Pseudomonadota</taxon>
        <taxon>Alphaproteobacteria</taxon>
        <taxon>Hyphomicrobiales</taxon>
        <taxon>Xanthobacteraceae</taxon>
        <taxon>Aquabacter</taxon>
    </lineage>
</organism>
<feature type="transmembrane region" description="Helical" evidence="1">
    <location>
        <begin position="6"/>
        <end position="26"/>
    </location>
</feature>
<dbReference type="EMBL" id="SMAI01000001">
    <property type="protein sequence ID" value="TCT08084.1"/>
    <property type="molecule type" value="Genomic_DNA"/>
</dbReference>
<dbReference type="AlphaFoldDB" id="A0A4R3M469"/>
<comment type="caution">
    <text evidence="2">The sequence shown here is derived from an EMBL/GenBank/DDBJ whole genome shotgun (WGS) entry which is preliminary data.</text>
</comment>
<keyword evidence="1" id="KW-0472">Membrane</keyword>
<evidence type="ECO:0000256" key="1">
    <source>
        <dbReference type="SAM" id="Phobius"/>
    </source>
</evidence>
<evidence type="ECO:0000313" key="2">
    <source>
        <dbReference type="EMBL" id="TCT08084.1"/>
    </source>
</evidence>
<sequence length="34" mass="3684">MPVTTVVVLTAVVALFLSFAGVLLWVDHYTAPRP</sequence>
<proteinExistence type="predicted"/>